<reference evidence="4 5" key="1">
    <citation type="submission" date="2016-12" db="EMBL/GenBank/DDBJ databases">
        <title>The new phylogeny of genus Mycobacterium.</title>
        <authorList>
            <person name="Tortoli E."/>
            <person name="Trovato A."/>
            <person name="Cirillo D.M."/>
        </authorList>
    </citation>
    <scope>NUCLEOTIDE SEQUENCE [LARGE SCALE GENOMIC DNA]</scope>
    <source>
        <strain evidence="4 5">DSM 45069</strain>
    </source>
</reference>
<feature type="domain" description="ChsH2 C-terminal OB-fold" evidence="2">
    <location>
        <begin position="62"/>
        <end position="125"/>
    </location>
</feature>
<comment type="caution">
    <text evidence="4">The sequence shown here is derived from an EMBL/GenBank/DDBJ whole genome shotgun (WGS) entry which is preliminary data.</text>
</comment>
<dbReference type="SUPFAM" id="SSF50249">
    <property type="entry name" value="Nucleic acid-binding proteins"/>
    <property type="match status" value="1"/>
</dbReference>
<dbReference type="PANTHER" id="PTHR34075:SF5">
    <property type="entry name" value="BLR3430 PROTEIN"/>
    <property type="match status" value="1"/>
</dbReference>
<evidence type="ECO:0008006" key="6">
    <source>
        <dbReference type="Google" id="ProtNLM"/>
    </source>
</evidence>
<dbReference type="RefSeq" id="WP_083064711.1">
    <property type="nucleotide sequence ID" value="NZ_MVHG01000023.1"/>
</dbReference>
<dbReference type="OrthoDB" id="7470921at2"/>
<gene>
    <name evidence="4" type="ORF">BST14_12155</name>
</gene>
<dbReference type="InterPro" id="IPR022002">
    <property type="entry name" value="ChsH2_Znr"/>
</dbReference>
<dbReference type="InterPro" id="IPR002878">
    <property type="entry name" value="ChsH2_C"/>
</dbReference>
<evidence type="ECO:0000313" key="4">
    <source>
        <dbReference type="EMBL" id="ORA15419.1"/>
    </source>
</evidence>
<evidence type="ECO:0000259" key="3">
    <source>
        <dbReference type="Pfam" id="PF12172"/>
    </source>
</evidence>
<feature type="domain" description="ChsH2 rubredoxin-like zinc ribbon" evidence="3">
    <location>
        <begin position="25"/>
        <end position="60"/>
    </location>
</feature>
<accession>A0A1W9ZHH4</accession>
<dbReference type="InterPro" id="IPR052513">
    <property type="entry name" value="Thioester_dehydratase-like"/>
</dbReference>
<evidence type="ECO:0000313" key="5">
    <source>
        <dbReference type="Proteomes" id="UP000192707"/>
    </source>
</evidence>
<evidence type="ECO:0000256" key="1">
    <source>
        <dbReference type="SAM" id="MobiDB-lite"/>
    </source>
</evidence>
<dbReference type="InterPro" id="IPR012340">
    <property type="entry name" value="NA-bd_OB-fold"/>
</dbReference>
<dbReference type="Pfam" id="PF01796">
    <property type="entry name" value="OB_ChsH2_C"/>
    <property type="match status" value="1"/>
</dbReference>
<dbReference type="Pfam" id="PF12172">
    <property type="entry name" value="zf-ChsH2"/>
    <property type="match status" value="1"/>
</dbReference>
<name>A0A1W9ZHH4_MYCAI</name>
<dbReference type="AlphaFoldDB" id="A0A1W9ZHH4"/>
<organism evidence="4 5">
    <name type="scientific">Mycobacterium arosiense ATCC BAA-1401 = DSM 45069</name>
    <dbReference type="NCBI Taxonomy" id="1265311"/>
    <lineage>
        <taxon>Bacteria</taxon>
        <taxon>Bacillati</taxon>
        <taxon>Actinomycetota</taxon>
        <taxon>Actinomycetes</taxon>
        <taxon>Mycobacteriales</taxon>
        <taxon>Mycobacteriaceae</taxon>
        <taxon>Mycobacterium</taxon>
        <taxon>Mycobacterium avium complex (MAC)</taxon>
    </lineage>
</organism>
<keyword evidence="5" id="KW-1185">Reference proteome</keyword>
<protein>
    <recommendedName>
        <fullName evidence="6">DNA-binding protein</fullName>
    </recommendedName>
</protein>
<dbReference type="Gene3D" id="6.10.30.10">
    <property type="match status" value="1"/>
</dbReference>
<evidence type="ECO:0000259" key="2">
    <source>
        <dbReference type="Pfam" id="PF01796"/>
    </source>
</evidence>
<dbReference type="Proteomes" id="UP000192707">
    <property type="component" value="Unassembled WGS sequence"/>
</dbReference>
<sequence length="144" mass="15953">MTSDPLRPQAGPVPHASSHVSRPFWEGCRSHELRYQRCAACGSANFPPTEHCRQCLSDDITWQHSSGRGEIYSWTVVYRSVTPEFEPPYAPAIVTLDEGYQMLTNVVGVPPEELDVGMRVRVQFHATGPDVTLPYFTGAETGSS</sequence>
<proteinExistence type="predicted"/>
<dbReference type="EMBL" id="MVHG01000023">
    <property type="protein sequence ID" value="ORA15419.1"/>
    <property type="molecule type" value="Genomic_DNA"/>
</dbReference>
<feature type="region of interest" description="Disordered" evidence="1">
    <location>
        <begin position="1"/>
        <end position="20"/>
    </location>
</feature>
<dbReference type="PANTHER" id="PTHR34075">
    <property type="entry name" value="BLR3430 PROTEIN"/>
    <property type="match status" value="1"/>
</dbReference>